<organism evidence="1 2">
    <name type="scientific">Protopolystoma xenopodis</name>
    <dbReference type="NCBI Taxonomy" id="117903"/>
    <lineage>
        <taxon>Eukaryota</taxon>
        <taxon>Metazoa</taxon>
        <taxon>Spiralia</taxon>
        <taxon>Lophotrochozoa</taxon>
        <taxon>Platyhelminthes</taxon>
        <taxon>Monogenea</taxon>
        <taxon>Polyopisthocotylea</taxon>
        <taxon>Polystomatidea</taxon>
        <taxon>Polystomatidae</taxon>
        <taxon>Protopolystoma</taxon>
    </lineage>
</organism>
<proteinExistence type="predicted"/>
<dbReference type="Gene3D" id="1.25.40.420">
    <property type="match status" value="1"/>
</dbReference>
<protein>
    <submittedName>
        <fullName evidence="1">Uncharacterized protein</fullName>
    </submittedName>
</protein>
<dbReference type="Proteomes" id="UP000784294">
    <property type="component" value="Unassembled WGS sequence"/>
</dbReference>
<keyword evidence="2" id="KW-1185">Reference proteome</keyword>
<gene>
    <name evidence="1" type="ORF">PXEA_LOCUS11599</name>
</gene>
<evidence type="ECO:0000313" key="2">
    <source>
        <dbReference type="Proteomes" id="UP000784294"/>
    </source>
</evidence>
<comment type="caution">
    <text evidence="1">The sequence shown here is derived from an EMBL/GenBank/DDBJ whole genome shotgun (WGS) entry which is preliminary data.</text>
</comment>
<name>A0A3S5AJG1_9PLAT</name>
<evidence type="ECO:0000313" key="1">
    <source>
        <dbReference type="EMBL" id="VEL18159.1"/>
    </source>
</evidence>
<reference evidence="1" key="1">
    <citation type="submission" date="2018-11" db="EMBL/GenBank/DDBJ databases">
        <authorList>
            <consortium name="Pathogen Informatics"/>
        </authorList>
    </citation>
    <scope>NUCLEOTIDE SEQUENCE</scope>
</reference>
<dbReference type="AlphaFoldDB" id="A0A3S5AJG1"/>
<accession>A0A3S5AJG1</accession>
<dbReference type="EMBL" id="CAAALY010035885">
    <property type="protein sequence ID" value="VEL18159.1"/>
    <property type="molecule type" value="Genomic_DNA"/>
</dbReference>
<sequence length="537" mass="60164">MFESITGQFFFPTLSARQIKYVVTYLQDCSQLVSHYAFDERNNSMLTLSKLCESLYSILFLAEAAEFLLITTIQEHCLAYFPLLLREILQKARNSIVDRKESRLLQYISEFLFTEYAAGSLMNKIVQLIRDAALDFPCIILPYLFQSVSKFPSAPELLVELVSSDRLCLPSEDNLYDLIFSCKVFINDAYEKRQSSTHFLDTLGKCIRLPLLTKASLQQLFLSPIISNDFRCLVENVLRDLPVCEGPGFLNCLVNRIPVGFPSLLFKPRADRPIAVVVTIDSSIMQGEFIIICPTSGAARRLTLSPADMLYLVPSEEAAIGEIFLHMVSSACDIRSCGGANSSSVFIFFFLPRSATVSGFCVCLASLQAIRIPRLYLPPPLIHQPVGIIAPVCSIILYCPPEDLPYIYSIVQIGHELRLFLYHLELAIDNLLTWRLTMDAHLLELPARAVCRFYFQSMATHFACKKGWIYAGYMLQAPGLHSAFSLGLLRFCLSTKEGDRPMVILEHLPLGGFDPRSTSLLAINVPVGLNNNGELSA</sequence>